<name>A0A484LS82_9ASTE</name>
<evidence type="ECO:0000256" key="1">
    <source>
        <dbReference type="SAM" id="MobiDB-lite"/>
    </source>
</evidence>
<dbReference type="EMBL" id="OOIL02001822">
    <property type="protein sequence ID" value="VFQ78668.1"/>
    <property type="molecule type" value="Genomic_DNA"/>
</dbReference>
<organism evidence="3 4">
    <name type="scientific">Cuscuta campestris</name>
    <dbReference type="NCBI Taxonomy" id="132261"/>
    <lineage>
        <taxon>Eukaryota</taxon>
        <taxon>Viridiplantae</taxon>
        <taxon>Streptophyta</taxon>
        <taxon>Embryophyta</taxon>
        <taxon>Tracheophyta</taxon>
        <taxon>Spermatophyta</taxon>
        <taxon>Magnoliopsida</taxon>
        <taxon>eudicotyledons</taxon>
        <taxon>Gunneridae</taxon>
        <taxon>Pentapetalae</taxon>
        <taxon>asterids</taxon>
        <taxon>lamiids</taxon>
        <taxon>Solanales</taxon>
        <taxon>Convolvulaceae</taxon>
        <taxon>Cuscuteae</taxon>
        <taxon>Cuscuta</taxon>
        <taxon>Cuscuta subgen. Grammica</taxon>
        <taxon>Cuscuta sect. Cleistogrammica</taxon>
    </lineage>
</organism>
<feature type="compositionally biased region" description="Acidic residues" evidence="1">
    <location>
        <begin position="307"/>
        <end position="319"/>
    </location>
</feature>
<evidence type="ECO:0000313" key="3">
    <source>
        <dbReference type="EMBL" id="VFQ78668.1"/>
    </source>
</evidence>
<proteinExistence type="predicted"/>
<gene>
    <name evidence="2" type="ORF">CCAM_LOCUS20432</name>
    <name evidence="3" type="ORF">CCAM_LOCUS20444</name>
</gene>
<dbReference type="EMBL" id="OOIL02001822">
    <property type="protein sequence ID" value="VFQ78656.1"/>
    <property type="molecule type" value="Genomic_DNA"/>
</dbReference>
<feature type="compositionally biased region" description="Polar residues" evidence="1">
    <location>
        <begin position="179"/>
        <end position="188"/>
    </location>
</feature>
<dbReference type="Proteomes" id="UP000595140">
    <property type="component" value="Unassembled WGS sequence"/>
</dbReference>
<reference evidence="3 4" key="1">
    <citation type="submission" date="2018-04" db="EMBL/GenBank/DDBJ databases">
        <authorList>
            <person name="Vogel A."/>
        </authorList>
    </citation>
    <scope>NUCLEOTIDE SEQUENCE [LARGE SCALE GENOMIC DNA]</scope>
</reference>
<feature type="compositionally biased region" description="Polar residues" evidence="1">
    <location>
        <begin position="218"/>
        <end position="233"/>
    </location>
</feature>
<evidence type="ECO:0000313" key="2">
    <source>
        <dbReference type="EMBL" id="VFQ78656.1"/>
    </source>
</evidence>
<dbReference type="AlphaFoldDB" id="A0A484LS82"/>
<accession>A0A484LS82</accession>
<feature type="region of interest" description="Disordered" evidence="1">
    <location>
        <begin position="176"/>
        <end position="233"/>
    </location>
</feature>
<evidence type="ECO:0000313" key="4">
    <source>
        <dbReference type="Proteomes" id="UP000595140"/>
    </source>
</evidence>
<sequence>MPDPMLIIRYIVVALTEYSKQKAQYDTGGRWGEIVGMDVTSFETIYGDKEVKISQKKLRTKLHLPKSGIGIGKLSPKALNWSKIGISGKASTGPAKKGDLKSDYKLLLELKFLCQGLYIGYVLECLKVATDGKKYEERYWLYFLGNKDESKASSAAEEEGSSNEVLATTLKKASKRKQVASSSQNADEPQSLELVVLDQEEASDQRELQKKKKKKKITTSSESGNANLENSQQNQLHDTFQVHEETHEKIQSHGSPSPCWSCALMAKCSSLSYHEAELETQGNADEHQEHEVQKYVEETLMSTLSETEVETEVETEQIPEMEAQRSPTEKGEDVEVANLEVSIETLVTINEKHIEEVVRDPLSQDISNYRDEEVEEESVKTLKIGEEDAENEEEAKSLPLQCFHNLPPTNQVTHFNLHNSTFRPILPDEMPELWAKKVEGLIDSALESQRASFQEVLEKTEERHNLMMESTEERHNSGLQEISNSLNKTLEIISQMSSSMSTIMMTYASDSHLQLKEVVEIKHHLAAITRSLRKQT</sequence>
<protein>
    <submittedName>
        <fullName evidence="3">Uncharacterized protein</fullName>
    </submittedName>
</protein>
<keyword evidence="4" id="KW-1185">Reference proteome</keyword>
<feature type="region of interest" description="Disordered" evidence="1">
    <location>
        <begin position="307"/>
        <end position="333"/>
    </location>
</feature>